<evidence type="ECO:0000313" key="1">
    <source>
        <dbReference type="EMBL" id="OCT74341.1"/>
    </source>
</evidence>
<dbReference type="EMBL" id="CM004477">
    <property type="protein sequence ID" value="OCT74341.1"/>
    <property type="molecule type" value="Genomic_DNA"/>
</dbReference>
<accession>A0A974HEB6</accession>
<protein>
    <submittedName>
        <fullName evidence="1">Uncharacterized protein</fullName>
    </submittedName>
</protein>
<name>A0A974HEB6_XENLA</name>
<organism evidence="1 2">
    <name type="scientific">Xenopus laevis</name>
    <name type="common">African clawed frog</name>
    <dbReference type="NCBI Taxonomy" id="8355"/>
    <lineage>
        <taxon>Eukaryota</taxon>
        <taxon>Metazoa</taxon>
        <taxon>Chordata</taxon>
        <taxon>Craniata</taxon>
        <taxon>Vertebrata</taxon>
        <taxon>Euteleostomi</taxon>
        <taxon>Amphibia</taxon>
        <taxon>Batrachia</taxon>
        <taxon>Anura</taxon>
        <taxon>Pipoidea</taxon>
        <taxon>Pipidae</taxon>
        <taxon>Xenopodinae</taxon>
        <taxon>Xenopus</taxon>
        <taxon>Xenopus</taxon>
    </lineage>
</organism>
<dbReference type="Proteomes" id="UP000694892">
    <property type="component" value="Chromosome 6S"/>
</dbReference>
<sequence>MKAKLREVNTFCSGRSKGMFPCLGCAKCPFVLKGKEFIHPHSEQIQLQGYYTCASKFAIHVVTCLCGLIYTGETTQMVKSHISQQRLSINLGNTTLPMSKHFLEKGHTVHQLRFFLLETVPPLERGGDRELNLKRGAVWWINKLKSLYPSGLNKNYDLFLNL</sequence>
<reference evidence="2" key="1">
    <citation type="journal article" date="2016" name="Nature">
        <title>Genome evolution in the allotetraploid frog Xenopus laevis.</title>
        <authorList>
            <person name="Session A.M."/>
            <person name="Uno Y."/>
            <person name="Kwon T."/>
            <person name="Chapman J.A."/>
            <person name="Toyoda A."/>
            <person name="Takahashi S."/>
            <person name="Fukui A."/>
            <person name="Hikosaka A."/>
            <person name="Suzuki A."/>
            <person name="Kondo M."/>
            <person name="van Heeringen S.J."/>
            <person name="Quigley I."/>
            <person name="Heinz S."/>
            <person name="Ogino H."/>
            <person name="Ochi H."/>
            <person name="Hellsten U."/>
            <person name="Lyons J.B."/>
            <person name="Simakov O."/>
            <person name="Putnam N."/>
            <person name="Stites J."/>
            <person name="Kuroki Y."/>
            <person name="Tanaka T."/>
            <person name="Michiue T."/>
            <person name="Watanabe M."/>
            <person name="Bogdanovic O."/>
            <person name="Lister R."/>
            <person name="Georgiou G."/>
            <person name="Paranjpe S.S."/>
            <person name="van Kruijsbergen I."/>
            <person name="Shu S."/>
            <person name="Carlson J."/>
            <person name="Kinoshita T."/>
            <person name="Ohta Y."/>
            <person name="Mawaribuchi S."/>
            <person name="Jenkins J."/>
            <person name="Grimwood J."/>
            <person name="Schmutz J."/>
            <person name="Mitros T."/>
            <person name="Mozaffari S.V."/>
            <person name="Suzuki Y."/>
            <person name="Haramoto Y."/>
            <person name="Yamamoto T.S."/>
            <person name="Takagi C."/>
            <person name="Heald R."/>
            <person name="Miller K."/>
            <person name="Haudenschild C."/>
            <person name="Kitzman J."/>
            <person name="Nakayama T."/>
            <person name="Izutsu Y."/>
            <person name="Robert J."/>
            <person name="Fortriede J."/>
            <person name="Burns K."/>
            <person name="Lotay V."/>
            <person name="Karimi K."/>
            <person name="Yasuoka Y."/>
            <person name="Dichmann D.S."/>
            <person name="Flajnik M.F."/>
            <person name="Houston D.W."/>
            <person name="Shendure J."/>
            <person name="DuPasquier L."/>
            <person name="Vize P.D."/>
            <person name="Zorn A.M."/>
            <person name="Ito M."/>
            <person name="Marcotte E.M."/>
            <person name="Wallingford J.B."/>
            <person name="Ito Y."/>
            <person name="Asashima M."/>
            <person name="Ueno N."/>
            <person name="Matsuda Y."/>
            <person name="Veenstra G.J."/>
            <person name="Fujiyama A."/>
            <person name="Harland R.M."/>
            <person name="Taira M."/>
            <person name="Rokhsar D.S."/>
        </authorList>
    </citation>
    <scope>NUCLEOTIDE SEQUENCE [LARGE SCALE GENOMIC DNA]</scope>
    <source>
        <strain evidence="2">J</strain>
    </source>
</reference>
<dbReference type="AlphaFoldDB" id="A0A974HEB6"/>
<gene>
    <name evidence="1" type="ORF">XELAEV_18033310mg</name>
</gene>
<proteinExistence type="predicted"/>
<evidence type="ECO:0000313" key="2">
    <source>
        <dbReference type="Proteomes" id="UP000694892"/>
    </source>
</evidence>